<dbReference type="Gene3D" id="3.40.50.1820">
    <property type="entry name" value="alpha/beta hydrolase"/>
    <property type="match status" value="1"/>
</dbReference>
<organism evidence="1 2">
    <name type="scientific">Mucilaginibacter gotjawali</name>
    <dbReference type="NCBI Taxonomy" id="1550579"/>
    <lineage>
        <taxon>Bacteria</taxon>
        <taxon>Pseudomonadati</taxon>
        <taxon>Bacteroidota</taxon>
        <taxon>Sphingobacteriia</taxon>
        <taxon>Sphingobacteriales</taxon>
        <taxon>Sphingobacteriaceae</taxon>
        <taxon>Mucilaginibacter</taxon>
    </lineage>
</organism>
<dbReference type="RefSeq" id="WP_096351769.1">
    <property type="nucleotide sequence ID" value="NZ_AP017313.1"/>
</dbReference>
<proteinExistence type="predicted"/>
<dbReference type="PANTHER" id="PTHR46623">
    <property type="entry name" value="CARBOXYMETHYLENEBUTENOLIDASE-RELATED"/>
    <property type="match status" value="1"/>
</dbReference>
<dbReference type="Pfam" id="PF01738">
    <property type="entry name" value="DLH"/>
    <property type="match status" value="1"/>
</dbReference>
<dbReference type="SUPFAM" id="SSF53474">
    <property type="entry name" value="alpha/beta-Hydrolases"/>
    <property type="match status" value="1"/>
</dbReference>
<sequence>MEKYVSLKVEDGTDMEAYTAIPADAAGRNAPGLILLQEAFGVNHHIRDVADRFAAQGFVVVAPELFHRTAPPYFEGNYADFPSLMPHMNGLTIEGNQADVKAAYYFLKHHELVNPANIFSIGYCMGGRVSFLANATVPLSAGVTYYGGNIKILADKAADVSGRHLFFWGGLDKHIGQDQIDLITGELDKAGKAYTNVKFSYADHAFACDERPAYNEQATKEAWAMTLAFFRNNMK</sequence>
<reference evidence="1 2" key="1">
    <citation type="submission" date="2015-12" db="EMBL/GenBank/DDBJ databases">
        <title>Genome sequence of Mucilaginibacter gotjawali.</title>
        <authorList>
            <person name="Lee J.S."/>
            <person name="Lee K.C."/>
            <person name="Kim K.K."/>
            <person name="Lee B.W."/>
        </authorList>
    </citation>
    <scope>NUCLEOTIDE SEQUENCE [LARGE SCALE GENOMIC DNA]</scope>
    <source>
        <strain evidence="1 2">SA3-7</strain>
    </source>
</reference>
<dbReference type="OrthoDB" id="9787933at2"/>
<dbReference type="EC" id="3.1.1.45" evidence="1"/>
<accession>A0A0X8X1B7</accession>
<keyword evidence="1" id="KW-0378">Hydrolase</keyword>
<dbReference type="AlphaFoldDB" id="A0A0X8X1B7"/>
<protein>
    <submittedName>
        <fullName evidence="1">Carboxymethylenebutenolidase</fullName>
        <ecNumber evidence="1">3.1.1.45</ecNumber>
    </submittedName>
</protein>
<dbReference type="InterPro" id="IPR002925">
    <property type="entry name" value="Dienelactn_hydro"/>
</dbReference>
<dbReference type="Proteomes" id="UP000218263">
    <property type="component" value="Chromosome"/>
</dbReference>
<dbReference type="EMBL" id="AP017313">
    <property type="protein sequence ID" value="BAU53991.1"/>
    <property type="molecule type" value="Genomic_DNA"/>
</dbReference>
<dbReference type="PANTHER" id="PTHR46623:SF6">
    <property type="entry name" value="ALPHA_BETA-HYDROLASES SUPERFAMILY PROTEIN"/>
    <property type="match status" value="1"/>
</dbReference>
<gene>
    <name evidence="1" type="primary">clcD_1</name>
    <name evidence="1" type="ORF">MgSA37_02162</name>
</gene>
<dbReference type="InterPro" id="IPR051049">
    <property type="entry name" value="Dienelactone_hydrolase-like"/>
</dbReference>
<dbReference type="InterPro" id="IPR029058">
    <property type="entry name" value="AB_hydrolase_fold"/>
</dbReference>
<keyword evidence="2" id="KW-1185">Reference proteome</keyword>
<evidence type="ECO:0000313" key="1">
    <source>
        <dbReference type="EMBL" id="BAU53991.1"/>
    </source>
</evidence>
<name>A0A0X8X1B7_9SPHI</name>
<dbReference type="GO" id="GO:0008806">
    <property type="term" value="F:carboxymethylenebutenolidase activity"/>
    <property type="evidence" value="ECO:0007669"/>
    <property type="project" value="UniProtKB-EC"/>
</dbReference>
<dbReference type="KEGG" id="mgot:MgSA37_02162"/>
<evidence type="ECO:0000313" key="2">
    <source>
        <dbReference type="Proteomes" id="UP000218263"/>
    </source>
</evidence>